<gene>
    <name evidence="1" type="ORF">H1164_15080</name>
</gene>
<comment type="caution">
    <text evidence="1">The sequence shown here is derived from an EMBL/GenBank/DDBJ whole genome shotgun (WGS) entry which is preliminary data.</text>
</comment>
<dbReference type="RefSeq" id="WP_160173880.1">
    <property type="nucleotide sequence ID" value="NZ_JACEIP010000031.1"/>
</dbReference>
<accession>A0A7W2AJC0</accession>
<evidence type="ECO:0000313" key="2">
    <source>
        <dbReference type="Proteomes" id="UP000530514"/>
    </source>
</evidence>
<dbReference type="Proteomes" id="UP000530514">
    <property type="component" value="Unassembled WGS sequence"/>
</dbReference>
<reference evidence="1 2" key="1">
    <citation type="submission" date="2020-07" db="EMBL/GenBank/DDBJ databases">
        <authorList>
            <person name="Feng H."/>
        </authorList>
    </citation>
    <scope>NUCLEOTIDE SEQUENCE [LARGE SCALE GENOMIC DNA]</scope>
    <source>
        <strain evidence="2">s-11</strain>
    </source>
</reference>
<name>A0A7W2AJC0_9BACL</name>
<sequence length="46" mass="5425">MDILDQIQDDLIQIRQALWIGELEAVRESVLQLVEQMECRINQDRG</sequence>
<organism evidence="1 2">
    <name type="scientific">Thermoactinomyces daqus</name>
    <dbReference type="NCBI Taxonomy" id="1329516"/>
    <lineage>
        <taxon>Bacteria</taxon>
        <taxon>Bacillati</taxon>
        <taxon>Bacillota</taxon>
        <taxon>Bacilli</taxon>
        <taxon>Bacillales</taxon>
        <taxon>Thermoactinomycetaceae</taxon>
        <taxon>Thermoactinomyces</taxon>
    </lineage>
</organism>
<evidence type="ECO:0000313" key="1">
    <source>
        <dbReference type="EMBL" id="MBA4544185.1"/>
    </source>
</evidence>
<keyword evidence="2" id="KW-1185">Reference proteome</keyword>
<proteinExistence type="predicted"/>
<dbReference type="EMBL" id="JACEIP010000031">
    <property type="protein sequence ID" value="MBA4544185.1"/>
    <property type="molecule type" value="Genomic_DNA"/>
</dbReference>
<protein>
    <submittedName>
        <fullName evidence="1">Uncharacterized protein</fullName>
    </submittedName>
</protein>
<dbReference type="AlphaFoldDB" id="A0A7W2AJC0"/>